<keyword evidence="3" id="KW-1185">Reference proteome</keyword>
<dbReference type="OrthoDB" id="1750196at2759"/>
<evidence type="ECO:0000313" key="3">
    <source>
        <dbReference type="Proteomes" id="UP000257109"/>
    </source>
</evidence>
<organism evidence="2 3">
    <name type="scientific">Mucuna pruriens</name>
    <name type="common">Velvet bean</name>
    <name type="synonym">Dolichos pruriens</name>
    <dbReference type="NCBI Taxonomy" id="157652"/>
    <lineage>
        <taxon>Eukaryota</taxon>
        <taxon>Viridiplantae</taxon>
        <taxon>Streptophyta</taxon>
        <taxon>Embryophyta</taxon>
        <taxon>Tracheophyta</taxon>
        <taxon>Spermatophyta</taxon>
        <taxon>Magnoliopsida</taxon>
        <taxon>eudicotyledons</taxon>
        <taxon>Gunneridae</taxon>
        <taxon>Pentapetalae</taxon>
        <taxon>rosids</taxon>
        <taxon>fabids</taxon>
        <taxon>Fabales</taxon>
        <taxon>Fabaceae</taxon>
        <taxon>Papilionoideae</taxon>
        <taxon>50 kb inversion clade</taxon>
        <taxon>NPAAA clade</taxon>
        <taxon>indigoferoid/millettioid clade</taxon>
        <taxon>Phaseoleae</taxon>
        <taxon>Mucuna</taxon>
    </lineage>
</organism>
<proteinExistence type="predicted"/>
<sequence length="231" mass="26206">MSIWLCATSSISSQPLCHFQIGSVPFPLQPGSMPSLQFLSRPCELHIVSSSIRLHAIPKHLYEVIPKAKQMEAVMRNLAEQQETLKDDINQLKAQVGQIIEKLESMQNCDWRASEQPQVTPPTIPPQTWLNSKVKRSFHPMLIPTPQGKDFQSARMLQLLEERLDALEGAKQFDFDTADLCLVHNIVIPPKFELSTFDKYGGTTCPKSHLTMYCKKMAPYAHDDALLIQFF</sequence>
<dbReference type="AlphaFoldDB" id="A0A371GDW3"/>
<evidence type="ECO:0000313" key="2">
    <source>
        <dbReference type="EMBL" id="RDX88720.1"/>
    </source>
</evidence>
<dbReference type="EMBL" id="QJKJ01005864">
    <property type="protein sequence ID" value="RDX88720.1"/>
    <property type="molecule type" value="Genomic_DNA"/>
</dbReference>
<reference evidence="2" key="1">
    <citation type="submission" date="2018-05" db="EMBL/GenBank/DDBJ databases">
        <title>Draft genome of Mucuna pruriens seed.</title>
        <authorList>
            <person name="Nnadi N.E."/>
            <person name="Vos R."/>
            <person name="Hasami M.H."/>
            <person name="Devisetty U.K."/>
            <person name="Aguiy J.C."/>
        </authorList>
    </citation>
    <scope>NUCLEOTIDE SEQUENCE [LARGE SCALE GENOMIC DNA]</scope>
    <source>
        <strain evidence="2">JCA_2017</strain>
    </source>
</reference>
<feature type="non-terminal residue" evidence="2">
    <location>
        <position position="1"/>
    </location>
</feature>
<accession>A0A371GDW3</accession>
<dbReference type="Proteomes" id="UP000257109">
    <property type="component" value="Unassembled WGS sequence"/>
</dbReference>
<feature type="coiled-coil region" evidence="1">
    <location>
        <begin position="68"/>
        <end position="102"/>
    </location>
</feature>
<protein>
    <submittedName>
        <fullName evidence="2">Uncharacterized protein</fullName>
    </submittedName>
</protein>
<evidence type="ECO:0000256" key="1">
    <source>
        <dbReference type="SAM" id="Coils"/>
    </source>
</evidence>
<comment type="caution">
    <text evidence="2">The sequence shown here is derived from an EMBL/GenBank/DDBJ whole genome shotgun (WGS) entry which is preliminary data.</text>
</comment>
<gene>
    <name evidence="2" type="ORF">CR513_29650</name>
</gene>
<name>A0A371GDW3_MUCPR</name>
<keyword evidence="1" id="KW-0175">Coiled coil</keyword>